<evidence type="ECO:0000313" key="3">
    <source>
        <dbReference type="EMBL" id="MBE9070291.1"/>
    </source>
</evidence>
<protein>
    <submittedName>
        <fullName evidence="3">Uncharacterized protein</fullName>
    </submittedName>
</protein>
<evidence type="ECO:0000256" key="1">
    <source>
        <dbReference type="SAM" id="Coils"/>
    </source>
</evidence>
<feature type="coiled-coil region" evidence="1">
    <location>
        <begin position="112"/>
        <end position="206"/>
    </location>
</feature>
<feature type="region of interest" description="Disordered" evidence="2">
    <location>
        <begin position="1"/>
        <end position="22"/>
    </location>
</feature>
<gene>
    <name evidence="3" type="ORF">IQ260_26980</name>
</gene>
<evidence type="ECO:0000256" key="2">
    <source>
        <dbReference type="SAM" id="MobiDB-lite"/>
    </source>
</evidence>
<accession>A0A928ZZI4</accession>
<dbReference type="Proteomes" id="UP000615026">
    <property type="component" value="Unassembled WGS sequence"/>
</dbReference>
<sequence>MEHEPAQSTAVPNPGPTQPSGWLQTVSGVAVLTVGLQGTAASAVDAPVIEAGPDAAVETAAVEIANDVAYPISSPIEPAAPQPRFSQWRRQVQKLTTRDIPSSAVSQISPSVVRLENHRRELHRRSNEVESQLLGLQQLLSIQSYGTSFADRLLDENDAYQTKLQALTALEADMHAAIEQADMVALSQLQARLQRSDQELRQIAQQQLQHYIQQVQDSSTMGLWREPMYQQSLRWLMEHTHERHLLNARQQTLARTLVAIAPD</sequence>
<keyword evidence="1" id="KW-0175">Coiled coil</keyword>
<proteinExistence type="predicted"/>
<feature type="compositionally biased region" description="Polar residues" evidence="2">
    <location>
        <begin position="1"/>
        <end position="11"/>
    </location>
</feature>
<keyword evidence="4" id="KW-1185">Reference proteome</keyword>
<comment type="caution">
    <text evidence="3">The sequence shown here is derived from an EMBL/GenBank/DDBJ whole genome shotgun (WGS) entry which is preliminary data.</text>
</comment>
<evidence type="ECO:0000313" key="4">
    <source>
        <dbReference type="Proteomes" id="UP000615026"/>
    </source>
</evidence>
<organism evidence="3 4">
    <name type="scientific">Leptolyngbya cf. ectocarpi LEGE 11479</name>
    <dbReference type="NCBI Taxonomy" id="1828722"/>
    <lineage>
        <taxon>Bacteria</taxon>
        <taxon>Bacillati</taxon>
        <taxon>Cyanobacteriota</taxon>
        <taxon>Cyanophyceae</taxon>
        <taxon>Leptolyngbyales</taxon>
        <taxon>Leptolyngbyaceae</taxon>
        <taxon>Leptolyngbya group</taxon>
        <taxon>Leptolyngbya</taxon>
    </lineage>
</organism>
<dbReference type="RefSeq" id="WP_193996167.1">
    <property type="nucleotide sequence ID" value="NZ_JADEXP010000407.1"/>
</dbReference>
<reference evidence="3" key="1">
    <citation type="submission" date="2020-10" db="EMBL/GenBank/DDBJ databases">
        <authorList>
            <person name="Castelo-Branco R."/>
            <person name="Eusebio N."/>
            <person name="Adriana R."/>
            <person name="Vieira A."/>
            <person name="Brugerolle De Fraissinette N."/>
            <person name="Rezende De Castro R."/>
            <person name="Schneider M.P."/>
            <person name="Vasconcelos V."/>
            <person name="Leao P.N."/>
        </authorList>
    </citation>
    <scope>NUCLEOTIDE SEQUENCE</scope>
    <source>
        <strain evidence="3">LEGE 11479</strain>
    </source>
</reference>
<dbReference type="EMBL" id="JADEXP010000407">
    <property type="protein sequence ID" value="MBE9070291.1"/>
    <property type="molecule type" value="Genomic_DNA"/>
</dbReference>
<dbReference type="AlphaFoldDB" id="A0A928ZZI4"/>
<name>A0A928ZZI4_LEPEC</name>